<dbReference type="AlphaFoldDB" id="A0A8K0P3H3"/>
<dbReference type="OrthoDB" id="6627880at2759"/>
<organism evidence="1 2">
    <name type="scientific">Ladona fulva</name>
    <name type="common">Scarce chaser dragonfly</name>
    <name type="synonym">Libellula fulva</name>
    <dbReference type="NCBI Taxonomy" id="123851"/>
    <lineage>
        <taxon>Eukaryota</taxon>
        <taxon>Metazoa</taxon>
        <taxon>Ecdysozoa</taxon>
        <taxon>Arthropoda</taxon>
        <taxon>Hexapoda</taxon>
        <taxon>Insecta</taxon>
        <taxon>Pterygota</taxon>
        <taxon>Palaeoptera</taxon>
        <taxon>Odonata</taxon>
        <taxon>Epiprocta</taxon>
        <taxon>Anisoptera</taxon>
        <taxon>Libelluloidea</taxon>
        <taxon>Libellulidae</taxon>
        <taxon>Ladona</taxon>
    </lineage>
</organism>
<accession>A0A8K0P3H3</accession>
<sequence>MARDDFRELIELSVPCTRFLGFREHDQFKITSKDKAALLEVCLFIVTSYVKPWFQCILAVKASYQDLYFLKSMKTYEKIDKSVAKAASFIYA</sequence>
<keyword evidence="2" id="KW-1185">Reference proteome</keyword>
<proteinExistence type="predicted"/>
<gene>
    <name evidence="1" type="ORF">J437_LFUL014643</name>
</gene>
<reference evidence="1" key="1">
    <citation type="submission" date="2013-04" db="EMBL/GenBank/DDBJ databases">
        <authorList>
            <person name="Qu J."/>
            <person name="Murali S.C."/>
            <person name="Bandaranaike D."/>
            <person name="Bellair M."/>
            <person name="Blankenburg K."/>
            <person name="Chao H."/>
            <person name="Dinh H."/>
            <person name="Doddapaneni H."/>
            <person name="Downs B."/>
            <person name="Dugan-Rocha S."/>
            <person name="Elkadiri S."/>
            <person name="Gnanaolivu R.D."/>
            <person name="Hernandez B."/>
            <person name="Javaid M."/>
            <person name="Jayaseelan J.C."/>
            <person name="Lee S."/>
            <person name="Li M."/>
            <person name="Ming W."/>
            <person name="Munidasa M."/>
            <person name="Muniz J."/>
            <person name="Nguyen L."/>
            <person name="Ongeri F."/>
            <person name="Osuji N."/>
            <person name="Pu L.-L."/>
            <person name="Puazo M."/>
            <person name="Qu C."/>
            <person name="Quiroz J."/>
            <person name="Raj R."/>
            <person name="Weissenberger G."/>
            <person name="Xin Y."/>
            <person name="Zou X."/>
            <person name="Han Y."/>
            <person name="Richards S."/>
            <person name="Worley K."/>
            <person name="Muzny D."/>
            <person name="Gibbs R."/>
        </authorList>
    </citation>
    <scope>NUCLEOTIDE SEQUENCE</scope>
    <source>
        <strain evidence="1">Sampled in the wild</strain>
    </source>
</reference>
<dbReference type="EMBL" id="KZ308819">
    <property type="protein sequence ID" value="KAG8234500.1"/>
    <property type="molecule type" value="Genomic_DNA"/>
</dbReference>
<evidence type="ECO:0000313" key="1">
    <source>
        <dbReference type="EMBL" id="KAG8234500.1"/>
    </source>
</evidence>
<protein>
    <submittedName>
        <fullName evidence="1">Uncharacterized protein</fullName>
    </submittedName>
</protein>
<dbReference type="Proteomes" id="UP000792457">
    <property type="component" value="Unassembled WGS sequence"/>
</dbReference>
<evidence type="ECO:0000313" key="2">
    <source>
        <dbReference type="Proteomes" id="UP000792457"/>
    </source>
</evidence>
<reference evidence="1" key="2">
    <citation type="submission" date="2017-10" db="EMBL/GenBank/DDBJ databases">
        <title>Ladona fulva Genome sequencing and assembly.</title>
        <authorList>
            <person name="Murali S."/>
            <person name="Richards S."/>
            <person name="Bandaranaike D."/>
            <person name="Bellair M."/>
            <person name="Blankenburg K."/>
            <person name="Chao H."/>
            <person name="Dinh H."/>
            <person name="Doddapaneni H."/>
            <person name="Dugan-Rocha S."/>
            <person name="Elkadiri S."/>
            <person name="Gnanaolivu R."/>
            <person name="Hernandez B."/>
            <person name="Skinner E."/>
            <person name="Javaid M."/>
            <person name="Lee S."/>
            <person name="Li M."/>
            <person name="Ming W."/>
            <person name="Munidasa M."/>
            <person name="Muniz J."/>
            <person name="Nguyen L."/>
            <person name="Hughes D."/>
            <person name="Osuji N."/>
            <person name="Pu L.-L."/>
            <person name="Puazo M."/>
            <person name="Qu C."/>
            <person name="Quiroz J."/>
            <person name="Raj R."/>
            <person name="Weissenberger G."/>
            <person name="Xin Y."/>
            <person name="Zou X."/>
            <person name="Han Y."/>
            <person name="Worley K."/>
            <person name="Muzny D."/>
            <person name="Gibbs R."/>
        </authorList>
    </citation>
    <scope>NUCLEOTIDE SEQUENCE</scope>
    <source>
        <strain evidence="1">Sampled in the wild</strain>
    </source>
</reference>
<comment type="caution">
    <text evidence="1">The sequence shown here is derived from an EMBL/GenBank/DDBJ whole genome shotgun (WGS) entry which is preliminary data.</text>
</comment>
<name>A0A8K0P3H3_LADFU</name>